<dbReference type="InterPro" id="IPR000515">
    <property type="entry name" value="MetI-like"/>
</dbReference>
<name>A0A7C4DAX4_STAMA</name>
<dbReference type="InterPro" id="IPR035906">
    <property type="entry name" value="MetI-like_sf"/>
</dbReference>
<proteinExistence type="inferred from homology"/>
<keyword evidence="4 5" id="KW-0472">Membrane</keyword>
<dbReference type="EMBL" id="DTBJ01000056">
    <property type="protein sequence ID" value="HGM59233.1"/>
    <property type="molecule type" value="Genomic_DNA"/>
</dbReference>
<dbReference type="GO" id="GO:0005886">
    <property type="term" value="C:plasma membrane"/>
    <property type="evidence" value="ECO:0007669"/>
    <property type="project" value="UniProtKB-SubCell"/>
</dbReference>
<comment type="caution">
    <text evidence="7">The sequence shown here is derived from an EMBL/GenBank/DDBJ whole genome shotgun (WGS) entry which is preliminary data.</text>
</comment>
<keyword evidence="3 5" id="KW-1133">Transmembrane helix</keyword>
<dbReference type="PANTHER" id="PTHR43839:SF1">
    <property type="entry name" value="OPPC IN A BINDING PROTEIN-DEPENDENT TRANSPORT SYSTEM"/>
    <property type="match status" value="1"/>
</dbReference>
<evidence type="ECO:0000256" key="4">
    <source>
        <dbReference type="ARBA" id="ARBA00023136"/>
    </source>
</evidence>
<protein>
    <submittedName>
        <fullName evidence="7">ABC transporter permease</fullName>
    </submittedName>
</protein>
<feature type="transmembrane region" description="Helical" evidence="5">
    <location>
        <begin position="554"/>
        <end position="579"/>
    </location>
</feature>
<dbReference type="SUPFAM" id="SSF161098">
    <property type="entry name" value="MetI-like"/>
    <property type="match status" value="1"/>
</dbReference>
<dbReference type="PANTHER" id="PTHR43839">
    <property type="entry name" value="OPPC IN A BINDING PROTEIN-DEPENDENT TRANSPORT SYSTEM"/>
    <property type="match status" value="1"/>
</dbReference>
<reference evidence="7" key="1">
    <citation type="journal article" date="2020" name="mSystems">
        <title>Genome- and Community-Level Interaction Insights into Carbon Utilization and Element Cycling Functions of Hydrothermarchaeota in Hydrothermal Sediment.</title>
        <authorList>
            <person name="Zhou Z."/>
            <person name="Liu Y."/>
            <person name="Xu W."/>
            <person name="Pan J."/>
            <person name="Luo Z.H."/>
            <person name="Li M."/>
        </authorList>
    </citation>
    <scope>NUCLEOTIDE SEQUENCE [LARGE SCALE GENOMIC DNA]</scope>
    <source>
        <strain evidence="8">SpSt-638</strain>
        <strain evidence="7">SpSt-642</strain>
    </source>
</reference>
<comment type="subcellular location">
    <subcellularLocation>
        <location evidence="5">Cell membrane</location>
        <topology evidence="5">Multi-pass membrane protein</topology>
    </subcellularLocation>
    <subcellularLocation>
        <location evidence="1">Membrane</location>
        <topology evidence="1">Multi-pass membrane protein</topology>
    </subcellularLocation>
</comment>
<evidence type="ECO:0000256" key="2">
    <source>
        <dbReference type="ARBA" id="ARBA00022692"/>
    </source>
</evidence>
<evidence type="ECO:0000259" key="6">
    <source>
        <dbReference type="PROSITE" id="PS50928"/>
    </source>
</evidence>
<feature type="transmembrane region" description="Helical" evidence="5">
    <location>
        <begin position="442"/>
        <end position="461"/>
    </location>
</feature>
<feature type="domain" description="ABC transmembrane type-1" evidence="6">
    <location>
        <begin position="382"/>
        <end position="576"/>
    </location>
</feature>
<comment type="similarity">
    <text evidence="5">Belongs to the binding-protein-dependent transport system permease family.</text>
</comment>
<evidence type="ECO:0000256" key="5">
    <source>
        <dbReference type="RuleBase" id="RU363032"/>
    </source>
</evidence>
<accession>A0A7C4DAX4</accession>
<dbReference type="GO" id="GO:0055085">
    <property type="term" value="P:transmembrane transport"/>
    <property type="evidence" value="ECO:0007669"/>
    <property type="project" value="InterPro"/>
</dbReference>
<keyword evidence="5" id="KW-0813">Transport</keyword>
<evidence type="ECO:0000313" key="7">
    <source>
        <dbReference type="EMBL" id="HGM59233.1"/>
    </source>
</evidence>
<dbReference type="Gene3D" id="1.10.3720.10">
    <property type="entry name" value="MetI-like"/>
    <property type="match status" value="1"/>
</dbReference>
<dbReference type="Pfam" id="PF00528">
    <property type="entry name" value="BPD_transp_1"/>
    <property type="match status" value="1"/>
</dbReference>
<organism evidence="7">
    <name type="scientific">Staphylothermus marinus</name>
    <dbReference type="NCBI Taxonomy" id="2280"/>
    <lineage>
        <taxon>Archaea</taxon>
        <taxon>Thermoproteota</taxon>
        <taxon>Thermoprotei</taxon>
        <taxon>Desulfurococcales</taxon>
        <taxon>Desulfurococcaceae</taxon>
        <taxon>Staphylothermus</taxon>
    </lineage>
</organism>
<gene>
    <name evidence="8" type="ORF">ENU09_00235</name>
    <name evidence="7" type="ORF">ENU14_06600</name>
</gene>
<feature type="transmembrane region" description="Helical" evidence="5">
    <location>
        <begin position="28"/>
        <end position="49"/>
    </location>
</feature>
<evidence type="ECO:0000313" key="8">
    <source>
        <dbReference type="EMBL" id="HGQ59144.1"/>
    </source>
</evidence>
<dbReference type="EMBL" id="DTBE01000006">
    <property type="protein sequence ID" value="HGQ59144.1"/>
    <property type="molecule type" value="Genomic_DNA"/>
</dbReference>
<dbReference type="PROSITE" id="PS50928">
    <property type="entry name" value="ABC_TM1"/>
    <property type="match status" value="1"/>
</dbReference>
<dbReference type="CDD" id="cd06261">
    <property type="entry name" value="TM_PBP2"/>
    <property type="match status" value="1"/>
</dbReference>
<dbReference type="AlphaFoldDB" id="A0A7C4DAX4"/>
<evidence type="ECO:0000256" key="1">
    <source>
        <dbReference type="ARBA" id="ARBA00004141"/>
    </source>
</evidence>
<evidence type="ECO:0000256" key="3">
    <source>
        <dbReference type="ARBA" id="ARBA00022989"/>
    </source>
</evidence>
<feature type="transmembrane region" description="Helical" evidence="5">
    <location>
        <begin position="418"/>
        <end position="436"/>
    </location>
</feature>
<feature type="transmembrane region" description="Helical" evidence="5">
    <location>
        <begin position="488"/>
        <end position="508"/>
    </location>
</feature>
<feature type="transmembrane region" description="Helical" evidence="5">
    <location>
        <begin position="380"/>
        <end position="406"/>
    </location>
</feature>
<sequence length="590" mass="66788">MAKTTSFFRVKIARFIRDILRELKRNKIGIVGFTFLAIQILLLILYPVVADKETIDNWFNIGYIATKGNPELAPPIWISYIDPYAPPPTKDLDYVIHREEYDLRDKQQCINFYYITRGSSIRETLQTQYPNRTILESDVINAITQLYCKTPVNEKWVLIKIISIYNFNKKAPPLDVLLHLKIDIGSRVFNQTSPLGYRIPQGFGVYVKRPDGIVISIVPGTKYPTADFDINQYADLSNVELMDKLGFYRGAGGFTPNQTWRLSLLKYISFTNLKLREIELKLILKPLMDKANTTELSTNMKLFNLLFSQATPEALQGKFVPLTGNYEFEIRFLLNLKEEAINERTNVEVVRARVNGGFGLLGTDNNGRDLWSAIVYGLRWALLMGVIISSVTTFTATLYGVTSAYFGGKVDVIMQQIARIYTNLPALPLMILIMYSLRNTSIWMLISLLILFGWMGGQFGIRSMALQIREQTYIEAARALGASHARIVLRYVFPQVVHIMFVSLAFGIPGPVLTEAGLRILGIGDPTTVTWGLVLEQATEGAFLGITGLWRTGAFWWVISPGLALVFTSLTFIFVGQAIERIVEPRLRTR</sequence>
<keyword evidence="2 5" id="KW-0812">Transmembrane</keyword>